<dbReference type="InterPro" id="IPR019238">
    <property type="entry name" value="AbiEi_2"/>
</dbReference>
<dbReference type="Proteomes" id="UP000708576">
    <property type="component" value="Unassembled WGS sequence"/>
</dbReference>
<reference evidence="1 2" key="1">
    <citation type="journal article" date="2015" name="Int. J. Syst. Evol. Microbiol.">
        <title>Carboxylicivirga linearis sp. nov., isolated from a sea cucumber culture pond.</title>
        <authorList>
            <person name="Wang F.Q."/>
            <person name="Zhou Y.X."/>
            <person name="Lin X.Z."/>
            <person name="Chen G.J."/>
            <person name="Du Z.J."/>
        </authorList>
    </citation>
    <scope>NUCLEOTIDE SEQUENCE [LARGE SCALE GENOMIC DNA]</scope>
    <source>
        <strain evidence="1 2">FB218</strain>
    </source>
</reference>
<keyword evidence="2" id="KW-1185">Reference proteome</keyword>
<dbReference type="RefSeq" id="WP_212219129.1">
    <property type="nucleotide sequence ID" value="NZ_JAGUCO010000028.1"/>
</dbReference>
<comment type="caution">
    <text evidence="1">The sequence shown here is derived from an EMBL/GenBank/DDBJ whole genome shotgun (WGS) entry which is preliminary data.</text>
</comment>
<accession>A0ABS5K0S9</accession>
<gene>
    <name evidence="1" type="ORF">KEM10_20720</name>
</gene>
<protein>
    <submittedName>
        <fullName evidence="1">Uncharacterized protein</fullName>
    </submittedName>
</protein>
<evidence type="ECO:0000313" key="2">
    <source>
        <dbReference type="Proteomes" id="UP000708576"/>
    </source>
</evidence>
<evidence type="ECO:0000313" key="1">
    <source>
        <dbReference type="EMBL" id="MBS2100723.1"/>
    </source>
</evidence>
<dbReference type="Pfam" id="PF09952">
    <property type="entry name" value="AbiEi_2"/>
    <property type="match status" value="1"/>
</dbReference>
<proteinExistence type="predicted"/>
<sequence>MKQEMLHIALDNFKKITGMDVLLKDNTPLDGVLEIPALGNGVHYVVELKQEIRPHQVQQLEYNSKEYGNFMVVANQIFPKVKEELRAKGIAYLETNGNTFIKQENIFLFIDTQKTSIQTKEKGNRAFTKTGLKVLLHLLNNKEDINLPQRELAKLTKVGLGSIPQVIEGLKETGYLLQLNNKTYVWENRKELLDRWVIEYDTVLKPKLKKERYDFQGNWEDIVLVKELTVWGGEPAADILTNYLRPEKLIIYTKENRLNLMKNYRLIPKANGQIEAYEMFWEQDKQKPTAPPILVYAELLLEGGKRNNETATKIFNEYIQPKL</sequence>
<dbReference type="EMBL" id="JAGUCO010000028">
    <property type="protein sequence ID" value="MBS2100723.1"/>
    <property type="molecule type" value="Genomic_DNA"/>
</dbReference>
<name>A0ABS5K0S9_9BACT</name>
<organism evidence="1 2">
    <name type="scientific">Carboxylicivirga linearis</name>
    <dbReference type="NCBI Taxonomy" id="1628157"/>
    <lineage>
        <taxon>Bacteria</taxon>
        <taxon>Pseudomonadati</taxon>
        <taxon>Bacteroidota</taxon>
        <taxon>Bacteroidia</taxon>
        <taxon>Marinilabiliales</taxon>
        <taxon>Marinilabiliaceae</taxon>
        <taxon>Carboxylicivirga</taxon>
    </lineage>
</organism>